<name>A0ABY6LRM8_9ARAC</name>
<evidence type="ECO:0000313" key="1">
    <source>
        <dbReference type="EMBL" id="UYV83877.1"/>
    </source>
</evidence>
<evidence type="ECO:0000313" key="2">
    <source>
        <dbReference type="Proteomes" id="UP001235939"/>
    </source>
</evidence>
<protein>
    <submittedName>
        <fullName evidence="1">SMAD6</fullName>
    </submittedName>
</protein>
<proteinExistence type="predicted"/>
<dbReference type="SUPFAM" id="SSF49879">
    <property type="entry name" value="SMAD/FHA domain"/>
    <property type="match status" value="1"/>
</dbReference>
<dbReference type="InterPro" id="IPR008984">
    <property type="entry name" value="SMAD_FHA_dom_sf"/>
</dbReference>
<organism evidence="1 2">
    <name type="scientific">Cordylochernes scorpioides</name>
    <dbReference type="NCBI Taxonomy" id="51811"/>
    <lineage>
        <taxon>Eukaryota</taxon>
        <taxon>Metazoa</taxon>
        <taxon>Ecdysozoa</taxon>
        <taxon>Arthropoda</taxon>
        <taxon>Chelicerata</taxon>
        <taxon>Arachnida</taxon>
        <taxon>Pseudoscorpiones</taxon>
        <taxon>Cheliferoidea</taxon>
        <taxon>Chernetidae</taxon>
        <taxon>Cordylochernes</taxon>
    </lineage>
</organism>
<keyword evidence="2" id="KW-1185">Reference proteome</keyword>
<gene>
    <name evidence="1" type="ORF">LAZ67_X000488</name>
</gene>
<dbReference type="Proteomes" id="UP001235939">
    <property type="component" value="Chromosome X"/>
</dbReference>
<sequence length="185" mass="21257">MVDMATDWNHFQEKERKVSGLDDGEQLRDQKSSVHFVKSPLQVTQPSKVVNNWRYLVNLTMAQETADYPPPPYSSVCPQTKLENHEYETREAESSVGEEAATGDVDSFNHPVYGEAWCILAYWEMLERVGPLVPVWLDNMDVYYDLPQEEGLRLRPLMEARPSNAPACVLKTLRDAYGSQQYIDR</sequence>
<accession>A0ABY6LRM8</accession>
<dbReference type="EMBL" id="CP092886">
    <property type="protein sequence ID" value="UYV83877.1"/>
    <property type="molecule type" value="Genomic_DNA"/>
</dbReference>
<reference evidence="1 2" key="1">
    <citation type="submission" date="2022-03" db="EMBL/GenBank/DDBJ databases">
        <title>A chromosomal length assembly of Cordylochernes scorpioides.</title>
        <authorList>
            <person name="Zeh D."/>
            <person name="Zeh J."/>
        </authorList>
    </citation>
    <scope>NUCLEOTIDE SEQUENCE [LARGE SCALE GENOMIC DNA]</scope>
    <source>
        <strain evidence="1">IN4F17</strain>
        <tissue evidence="1">Whole Body</tissue>
    </source>
</reference>